<keyword evidence="5 6" id="KW-0342">GTP-binding</keyword>
<comment type="catalytic activity">
    <reaction evidence="6">
        <text>sulfate + ATP + H(+) = adenosine 5'-phosphosulfate + diphosphate</text>
        <dbReference type="Rhea" id="RHEA:18133"/>
        <dbReference type="ChEBI" id="CHEBI:15378"/>
        <dbReference type="ChEBI" id="CHEBI:16189"/>
        <dbReference type="ChEBI" id="CHEBI:30616"/>
        <dbReference type="ChEBI" id="CHEBI:33019"/>
        <dbReference type="ChEBI" id="CHEBI:58243"/>
        <dbReference type="EC" id="2.7.7.4"/>
    </reaction>
</comment>
<dbReference type="SUPFAM" id="SSF50447">
    <property type="entry name" value="Translation proteins"/>
    <property type="match status" value="1"/>
</dbReference>
<keyword evidence="1 6" id="KW-0808">Transferase</keyword>
<dbReference type="NCBIfam" id="TIGR02034">
    <property type="entry name" value="CysN"/>
    <property type="match status" value="1"/>
</dbReference>
<evidence type="ECO:0000259" key="7">
    <source>
        <dbReference type="PROSITE" id="PS51722"/>
    </source>
</evidence>
<comment type="pathway">
    <text evidence="6">Sulfur metabolism; hydrogen sulfide biosynthesis; sulfite from sulfate: step 1/3.</text>
</comment>
<dbReference type="SUPFAM" id="SSF52540">
    <property type="entry name" value="P-loop containing nucleoside triphosphate hydrolases"/>
    <property type="match status" value="1"/>
</dbReference>
<evidence type="ECO:0000256" key="6">
    <source>
        <dbReference type="HAMAP-Rule" id="MF_00062"/>
    </source>
</evidence>
<dbReference type="InterPro" id="IPR000795">
    <property type="entry name" value="T_Tr_GTP-bd_dom"/>
</dbReference>
<dbReference type="Gene3D" id="3.40.50.300">
    <property type="entry name" value="P-loop containing nucleotide triphosphate hydrolases"/>
    <property type="match status" value="1"/>
</dbReference>
<dbReference type="Pfam" id="PF22594">
    <property type="entry name" value="GTP-eEF1A_C"/>
    <property type="match status" value="1"/>
</dbReference>
<keyword evidence="4 6" id="KW-0067">ATP-binding</keyword>
<dbReference type="SUPFAM" id="SSF50465">
    <property type="entry name" value="EF-Tu/eEF-1alpha/eIF2-gamma C-terminal domain"/>
    <property type="match status" value="1"/>
</dbReference>
<comment type="function">
    <text evidence="6">With CysD forms the ATP sulfurylase (ATPS) that catalyzes the adenylation of sulfate producing adenosine 5'-phosphosulfate (APS) and diphosphate, the first enzymatic step in sulfur assimilation pathway. APS synthesis involves the formation of a high-energy phosphoric-sulfuric acid anhydride bond driven by GTP hydrolysis by CysN coupled to ATP hydrolysis by CysD.</text>
</comment>
<comment type="subunit">
    <text evidence="6">Heterodimer composed of CysD, the smaller subunit, and CysN.</text>
</comment>
<feature type="binding site" evidence="6">
    <location>
        <begin position="113"/>
        <end position="117"/>
    </location>
    <ligand>
        <name>GTP</name>
        <dbReference type="ChEBI" id="CHEBI:37565"/>
    </ligand>
</feature>
<dbReference type="InterPro" id="IPR044139">
    <property type="entry name" value="CysN_NoDQ_III"/>
</dbReference>
<dbReference type="PRINTS" id="PR00315">
    <property type="entry name" value="ELONGATNFCT"/>
</dbReference>
<feature type="domain" description="Tr-type G" evidence="7">
    <location>
        <begin position="26"/>
        <end position="242"/>
    </location>
</feature>
<dbReference type="InterPro" id="IPR044138">
    <property type="entry name" value="CysN_II"/>
</dbReference>
<evidence type="ECO:0000313" key="9">
    <source>
        <dbReference type="Proteomes" id="UP001589692"/>
    </source>
</evidence>
<keyword evidence="9" id="KW-1185">Reference proteome</keyword>
<reference evidence="8 9" key="1">
    <citation type="submission" date="2024-09" db="EMBL/GenBank/DDBJ databases">
        <authorList>
            <person name="Sun Q."/>
            <person name="Mori K."/>
        </authorList>
    </citation>
    <scope>NUCLEOTIDE SEQUENCE [LARGE SCALE GENOMIC DNA]</scope>
    <source>
        <strain evidence="8 9">TBRC 4938</strain>
    </source>
</reference>
<comment type="caution">
    <text evidence="6">Lacks conserved residue(s) required for the propagation of feature annotation.</text>
</comment>
<dbReference type="PANTHER" id="PTHR23115">
    <property type="entry name" value="TRANSLATION FACTOR"/>
    <property type="match status" value="1"/>
</dbReference>
<feature type="binding site" evidence="6">
    <location>
        <begin position="35"/>
        <end position="42"/>
    </location>
    <ligand>
        <name>GTP</name>
        <dbReference type="ChEBI" id="CHEBI:37565"/>
    </ligand>
</feature>
<dbReference type="InterPro" id="IPR011779">
    <property type="entry name" value="SO4_adenylTrfase_lsu"/>
</dbReference>
<dbReference type="EMBL" id="JBHMAA010000024">
    <property type="protein sequence ID" value="MFB9951508.1"/>
    <property type="molecule type" value="Genomic_DNA"/>
</dbReference>
<dbReference type="InterPro" id="IPR054696">
    <property type="entry name" value="GTP-eEF1A_C"/>
</dbReference>
<dbReference type="InterPro" id="IPR009000">
    <property type="entry name" value="Transl_B-barrel_sf"/>
</dbReference>
<dbReference type="PROSITE" id="PS00301">
    <property type="entry name" value="G_TR_1"/>
    <property type="match status" value="1"/>
</dbReference>
<dbReference type="InterPro" id="IPR050100">
    <property type="entry name" value="TRAFAC_GTPase_members"/>
</dbReference>
<gene>
    <name evidence="6 8" type="primary">cysN</name>
    <name evidence="8" type="ORF">ACFFP0_21880</name>
</gene>
<dbReference type="InterPro" id="IPR031157">
    <property type="entry name" value="G_TR_CS"/>
</dbReference>
<sequence length="500" mass="53973">MTATATSTSATILPFAESAAKAHRDTRPLRLITCGSVDDGKSTLIGRLLWDTKAVKEDQAATLARDSGLQNDLGLPDFALLLDGLQAEREQGITIDVAYRYFSTDRRSFIVADTPGHEQYTRNMATGASTADLAVLLTDARAGLLEQTRRHATIAALMGIRQFVLAVNKFDLVNYDKAVFDRISHEFREFALSLGVRQITAIPMSALRGENVVYSADAAMPWYEGPTLIEALELATVRSSQTGGFRLPVQRVSRPGESFRGYQGTVAGGSIKPGDSVVILPSGTIANVKQIVTFDLVRNAAVAGDAITLVLDRQVDVSRGDMIVSIDSPPMTGLGFDAQLVALQPGGIEPGKRYWLKSGSRRQRVSVEPASQLELSTGKWLPHASTLAMNAIGKVRLSFEEAAVFDAYEQNRSTGAFILIDPDTYNTVAGGMITAKHGELGGIHRTDPHGAQRVLLSLPADLAEQLMASELFASRRDETEVRRLTARQAAEIFANAASDI</sequence>
<keyword evidence="3 6" id="KW-0547">Nucleotide-binding</keyword>
<keyword evidence="2 6" id="KW-0548">Nucleotidyltransferase</keyword>
<dbReference type="GO" id="GO:0004781">
    <property type="term" value="F:sulfate adenylyltransferase (ATP) activity"/>
    <property type="evidence" value="ECO:0007669"/>
    <property type="project" value="UniProtKB-EC"/>
</dbReference>
<dbReference type="InterPro" id="IPR027417">
    <property type="entry name" value="P-loop_NTPase"/>
</dbReference>
<dbReference type="NCBIfam" id="NF003478">
    <property type="entry name" value="PRK05124.1"/>
    <property type="match status" value="1"/>
</dbReference>
<evidence type="ECO:0000256" key="5">
    <source>
        <dbReference type="ARBA" id="ARBA00023134"/>
    </source>
</evidence>
<dbReference type="InterPro" id="IPR041757">
    <property type="entry name" value="CysN_GTP-bd"/>
</dbReference>
<dbReference type="CDD" id="cd03695">
    <property type="entry name" value="CysN_NodQ_II"/>
    <property type="match status" value="1"/>
</dbReference>
<organism evidence="8 9">
    <name type="scientific">Rhizobium puerariae</name>
    <dbReference type="NCBI Taxonomy" id="1585791"/>
    <lineage>
        <taxon>Bacteria</taxon>
        <taxon>Pseudomonadati</taxon>
        <taxon>Pseudomonadota</taxon>
        <taxon>Alphaproteobacteria</taxon>
        <taxon>Hyphomicrobiales</taxon>
        <taxon>Rhizobiaceae</taxon>
        <taxon>Rhizobium/Agrobacterium group</taxon>
        <taxon>Rhizobium</taxon>
    </lineage>
</organism>
<evidence type="ECO:0000256" key="4">
    <source>
        <dbReference type="ARBA" id="ARBA00022840"/>
    </source>
</evidence>
<dbReference type="CDD" id="cd04166">
    <property type="entry name" value="CysN_ATPS"/>
    <property type="match status" value="1"/>
</dbReference>
<accession>A0ABV6AP68</accession>
<evidence type="ECO:0000256" key="1">
    <source>
        <dbReference type="ARBA" id="ARBA00022679"/>
    </source>
</evidence>
<dbReference type="Gene3D" id="2.40.30.10">
    <property type="entry name" value="Translation factors"/>
    <property type="match status" value="2"/>
</dbReference>
<evidence type="ECO:0000256" key="3">
    <source>
        <dbReference type="ARBA" id="ARBA00022741"/>
    </source>
</evidence>
<evidence type="ECO:0000256" key="2">
    <source>
        <dbReference type="ARBA" id="ARBA00022695"/>
    </source>
</evidence>
<dbReference type="Pfam" id="PF00009">
    <property type="entry name" value="GTP_EFTU"/>
    <property type="match status" value="1"/>
</dbReference>
<dbReference type="Proteomes" id="UP001589692">
    <property type="component" value="Unassembled WGS sequence"/>
</dbReference>
<protein>
    <recommendedName>
        <fullName evidence="6">Sulfate adenylyltransferase subunit 1</fullName>
        <ecNumber evidence="6">2.7.7.4</ecNumber>
    </recommendedName>
    <alternativeName>
        <fullName evidence="6">ATP-sulfurylase large subunit</fullName>
    </alternativeName>
    <alternativeName>
        <fullName evidence="6">Sulfate adenylate transferase</fullName>
        <shortName evidence="6">SAT</shortName>
    </alternativeName>
</protein>
<name>A0ABV6AP68_9HYPH</name>
<dbReference type="CDD" id="cd04095">
    <property type="entry name" value="CysN_NoDQ_III"/>
    <property type="match status" value="1"/>
</dbReference>
<comment type="similarity">
    <text evidence="6">Belongs to the TRAFAC class translation factor GTPase superfamily. Classic translation factor GTPase family. CysN/NodQ subfamily.</text>
</comment>
<dbReference type="EC" id="2.7.7.4" evidence="6"/>
<comment type="caution">
    <text evidence="8">The sequence shown here is derived from an EMBL/GenBank/DDBJ whole genome shotgun (WGS) entry which is preliminary data.</text>
</comment>
<dbReference type="InterPro" id="IPR009001">
    <property type="entry name" value="Transl_elong_EF1A/Init_IF2_C"/>
</dbReference>
<dbReference type="PROSITE" id="PS51722">
    <property type="entry name" value="G_TR_2"/>
    <property type="match status" value="1"/>
</dbReference>
<proteinExistence type="inferred from homology"/>
<dbReference type="HAMAP" id="MF_00062">
    <property type="entry name" value="Sulf_adenylyltr_sub1"/>
    <property type="match status" value="1"/>
</dbReference>
<evidence type="ECO:0000313" key="8">
    <source>
        <dbReference type="EMBL" id="MFB9951508.1"/>
    </source>
</evidence>
<dbReference type="RefSeq" id="WP_377264314.1">
    <property type="nucleotide sequence ID" value="NZ_JBHMAA010000024.1"/>
</dbReference>